<dbReference type="EMBL" id="JAINUF010000001">
    <property type="protein sequence ID" value="KAJ8381665.1"/>
    <property type="molecule type" value="Genomic_DNA"/>
</dbReference>
<gene>
    <name evidence="2" type="ORF">SKAU_G00024430</name>
</gene>
<dbReference type="Proteomes" id="UP001152622">
    <property type="component" value="Chromosome 1"/>
</dbReference>
<proteinExistence type="predicted"/>
<evidence type="ECO:0000256" key="1">
    <source>
        <dbReference type="SAM" id="MobiDB-lite"/>
    </source>
</evidence>
<sequence>MRRGRGSDGQRGLQQSVTVSQGHPTPSPRTTRDEHSYGTDHMNRTLTGSFNTAAGTCVAEPGGTAVSHRLEAVVHITNHRPALWFLSVCFAAIRCPHPGKAD</sequence>
<feature type="compositionally biased region" description="Polar residues" evidence="1">
    <location>
        <begin position="12"/>
        <end position="24"/>
    </location>
</feature>
<comment type="caution">
    <text evidence="2">The sequence shown here is derived from an EMBL/GenBank/DDBJ whole genome shotgun (WGS) entry which is preliminary data.</text>
</comment>
<organism evidence="2 3">
    <name type="scientific">Synaphobranchus kaupii</name>
    <name type="common">Kaup's arrowtooth eel</name>
    <dbReference type="NCBI Taxonomy" id="118154"/>
    <lineage>
        <taxon>Eukaryota</taxon>
        <taxon>Metazoa</taxon>
        <taxon>Chordata</taxon>
        <taxon>Craniata</taxon>
        <taxon>Vertebrata</taxon>
        <taxon>Euteleostomi</taxon>
        <taxon>Actinopterygii</taxon>
        <taxon>Neopterygii</taxon>
        <taxon>Teleostei</taxon>
        <taxon>Anguilliformes</taxon>
        <taxon>Synaphobranchidae</taxon>
        <taxon>Synaphobranchus</taxon>
    </lineage>
</organism>
<keyword evidence="3" id="KW-1185">Reference proteome</keyword>
<accession>A0A9Q1GCJ5</accession>
<reference evidence="2" key="1">
    <citation type="journal article" date="2023" name="Science">
        <title>Genome structures resolve the early diversification of teleost fishes.</title>
        <authorList>
            <person name="Parey E."/>
            <person name="Louis A."/>
            <person name="Montfort J."/>
            <person name="Bouchez O."/>
            <person name="Roques C."/>
            <person name="Iampietro C."/>
            <person name="Lluch J."/>
            <person name="Castinel A."/>
            <person name="Donnadieu C."/>
            <person name="Desvignes T."/>
            <person name="Floi Bucao C."/>
            <person name="Jouanno E."/>
            <person name="Wen M."/>
            <person name="Mejri S."/>
            <person name="Dirks R."/>
            <person name="Jansen H."/>
            <person name="Henkel C."/>
            <person name="Chen W.J."/>
            <person name="Zahm M."/>
            <person name="Cabau C."/>
            <person name="Klopp C."/>
            <person name="Thompson A.W."/>
            <person name="Robinson-Rechavi M."/>
            <person name="Braasch I."/>
            <person name="Lecointre G."/>
            <person name="Bobe J."/>
            <person name="Postlethwait J.H."/>
            <person name="Berthelot C."/>
            <person name="Roest Crollius H."/>
            <person name="Guiguen Y."/>
        </authorList>
    </citation>
    <scope>NUCLEOTIDE SEQUENCE</scope>
    <source>
        <strain evidence="2">WJC10195</strain>
    </source>
</reference>
<name>A0A9Q1GCJ5_SYNKA</name>
<feature type="region of interest" description="Disordered" evidence="1">
    <location>
        <begin position="1"/>
        <end position="48"/>
    </location>
</feature>
<evidence type="ECO:0000313" key="3">
    <source>
        <dbReference type="Proteomes" id="UP001152622"/>
    </source>
</evidence>
<feature type="compositionally biased region" description="Basic and acidic residues" evidence="1">
    <location>
        <begin position="30"/>
        <end position="43"/>
    </location>
</feature>
<protein>
    <submittedName>
        <fullName evidence="2">Uncharacterized protein</fullName>
    </submittedName>
</protein>
<evidence type="ECO:0000313" key="2">
    <source>
        <dbReference type="EMBL" id="KAJ8381665.1"/>
    </source>
</evidence>
<dbReference type="AlphaFoldDB" id="A0A9Q1GCJ5"/>